<feature type="binding site" evidence="11">
    <location>
        <position position="275"/>
    </location>
    <ligand>
        <name>Mg(2+)</name>
        <dbReference type="ChEBI" id="CHEBI:18420"/>
    </ligand>
</feature>
<evidence type="ECO:0000256" key="9">
    <source>
        <dbReference type="ARBA" id="ARBA00048540"/>
    </source>
</evidence>
<evidence type="ECO:0000256" key="2">
    <source>
        <dbReference type="ARBA" id="ARBA00016337"/>
    </source>
</evidence>
<feature type="binding site" evidence="11">
    <location>
        <position position="159"/>
    </location>
    <ligand>
        <name>Mg(2+)</name>
        <dbReference type="ChEBI" id="CHEBI:18420"/>
    </ligand>
</feature>
<dbReference type="EMBL" id="FNBN01000013">
    <property type="protein sequence ID" value="SDH48980.1"/>
    <property type="molecule type" value="Genomic_DNA"/>
</dbReference>
<dbReference type="STRING" id="104663.SAMN04488121_11340"/>
<dbReference type="AlphaFoldDB" id="A0A1G8CVJ8"/>
<comment type="similarity">
    <text evidence="10">Belongs to the ApbE family.</text>
</comment>
<dbReference type="GO" id="GO:0016740">
    <property type="term" value="F:transferase activity"/>
    <property type="evidence" value="ECO:0007669"/>
    <property type="project" value="UniProtKB-UniRule"/>
</dbReference>
<organism evidence="12 13">
    <name type="scientific">Chitinophaga filiformis</name>
    <name type="common">Myxococcus filiformis</name>
    <name type="synonym">Flexibacter filiformis</name>
    <dbReference type="NCBI Taxonomy" id="104663"/>
    <lineage>
        <taxon>Bacteria</taxon>
        <taxon>Pseudomonadati</taxon>
        <taxon>Bacteroidota</taxon>
        <taxon>Chitinophagia</taxon>
        <taxon>Chitinophagales</taxon>
        <taxon>Chitinophagaceae</taxon>
        <taxon>Chitinophaga</taxon>
    </lineage>
</organism>
<evidence type="ECO:0000256" key="11">
    <source>
        <dbReference type="PIRSR" id="PIRSR006268-2"/>
    </source>
</evidence>
<evidence type="ECO:0000256" key="10">
    <source>
        <dbReference type="PIRNR" id="PIRNR006268"/>
    </source>
</evidence>
<evidence type="ECO:0000256" key="8">
    <source>
        <dbReference type="ARBA" id="ARBA00031306"/>
    </source>
</evidence>
<keyword evidence="6 10" id="KW-0274">FAD</keyword>
<evidence type="ECO:0000256" key="4">
    <source>
        <dbReference type="ARBA" id="ARBA00022679"/>
    </source>
</evidence>
<proteinExistence type="inferred from homology"/>
<dbReference type="Pfam" id="PF02424">
    <property type="entry name" value="ApbE"/>
    <property type="match status" value="1"/>
</dbReference>
<dbReference type="GO" id="GO:0046872">
    <property type="term" value="F:metal ion binding"/>
    <property type="evidence" value="ECO:0007669"/>
    <property type="project" value="UniProtKB-UniRule"/>
</dbReference>
<reference evidence="12 13" key="1">
    <citation type="submission" date="2016-10" db="EMBL/GenBank/DDBJ databases">
        <authorList>
            <person name="de Groot N.N."/>
        </authorList>
    </citation>
    <scope>NUCLEOTIDE SEQUENCE [LARGE SCALE GENOMIC DNA]</scope>
    <source>
        <strain evidence="12 13">DSM 527</strain>
    </source>
</reference>
<dbReference type="Proteomes" id="UP000199045">
    <property type="component" value="Unassembled WGS sequence"/>
</dbReference>
<evidence type="ECO:0000256" key="7">
    <source>
        <dbReference type="ARBA" id="ARBA00022842"/>
    </source>
</evidence>
<keyword evidence="3 10" id="KW-0285">Flavoprotein</keyword>
<keyword evidence="4 10" id="KW-0808">Transferase</keyword>
<dbReference type="PIRSF" id="PIRSF006268">
    <property type="entry name" value="ApbE"/>
    <property type="match status" value="1"/>
</dbReference>
<dbReference type="InterPro" id="IPR024932">
    <property type="entry name" value="ApbE"/>
</dbReference>
<keyword evidence="12" id="KW-0449">Lipoprotein</keyword>
<evidence type="ECO:0000313" key="12">
    <source>
        <dbReference type="EMBL" id="SDH48980.1"/>
    </source>
</evidence>
<comment type="cofactor">
    <cofactor evidence="11">
        <name>Mg(2+)</name>
        <dbReference type="ChEBI" id="CHEBI:18420"/>
    </cofactor>
    <cofactor evidence="11">
        <name>Mn(2+)</name>
        <dbReference type="ChEBI" id="CHEBI:29035"/>
    </cofactor>
    <text evidence="11">Magnesium. Can also use manganese.</text>
</comment>
<evidence type="ECO:0000313" key="13">
    <source>
        <dbReference type="Proteomes" id="UP000199045"/>
    </source>
</evidence>
<name>A0A1G8CVJ8_CHIFI</name>
<evidence type="ECO:0000256" key="6">
    <source>
        <dbReference type="ARBA" id="ARBA00022827"/>
    </source>
</evidence>
<sequence length="315" mass="34862">MLTNTEQTLIAFKRTQRLMGNTFEITVVAEDERWAQEKIDLAIAEISRIEQLLTTFNDDSQTNQINRQAGISAVKVDREVFELIQRSIRISGVTDGAFDITYGSIDKRLWNFDRSMTALPDEATAKAMVRLINYRNIILDAENCSVLLKEKGMRIGFGGIGKGYAAEMAKALLKREGVKSGIVNASGDLTTWGLQPDNTPWTIGIAHPDNAHLPFSYMNITDMAVATSGNYEKYITINGKRYSHTINPKTGLPVTGIKSVTIISPNAEIADAMATPVTIMGIKAGLNMINQIRYLGCIIIDDHNNIYTSKNINLQ</sequence>
<dbReference type="PANTHER" id="PTHR30040">
    <property type="entry name" value="THIAMINE BIOSYNTHESIS LIPOPROTEIN APBE"/>
    <property type="match status" value="1"/>
</dbReference>
<dbReference type="OrthoDB" id="9778595at2"/>
<evidence type="ECO:0000256" key="1">
    <source>
        <dbReference type="ARBA" id="ARBA00011955"/>
    </source>
</evidence>
<comment type="catalytic activity">
    <reaction evidence="9 10">
        <text>L-threonyl-[protein] + FAD = FMN-L-threonyl-[protein] + AMP + H(+)</text>
        <dbReference type="Rhea" id="RHEA:36847"/>
        <dbReference type="Rhea" id="RHEA-COMP:11060"/>
        <dbReference type="Rhea" id="RHEA-COMP:11061"/>
        <dbReference type="ChEBI" id="CHEBI:15378"/>
        <dbReference type="ChEBI" id="CHEBI:30013"/>
        <dbReference type="ChEBI" id="CHEBI:57692"/>
        <dbReference type="ChEBI" id="CHEBI:74257"/>
        <dbReference type="ChEBI" id="CHEBI:456215"/>
        <dbReference type="EC" id="2.7.1.180"/>
    </reaction>
</comment>
<protein>
    <recommendedName>
        <fullName evidence="2 10">FAD:protein FMN transferase</fullName>
        <ecNumber evidence="1 10">2.7.1.180</ecNumber>
    </recommendedName>
    <alternativeName>
        <fullName evidence="8 10">Flavin transferase</fullName>
    </alternativeName>
</protein>
<dbReference type="SUPFAM" id="SSF143631">
    <property type="entry name" value="ApbE-like"/>
    <property type="match status" value="1"/>
</dbReference>
<dbReference type="InterPro" id="IPR003374">
    <property type="entry name" value="ApbE-like_sf"/>
</dbReference>
<keyword evidence="5 10" id="KW-0479">Metal-binding</keyword>
<accession>A0A1G8CVJ8</accession>
<gene>
    <name evidence="12" type="ORF">SAMN04488121_11340</name>
</gene>
<keyword evidence="7 10" id="KW-0460">Magnesium</keyword>
<feature type="binding site" evidence="11">
    <location>
        <position position="271"/>
    </location>
    <ligand>
        <name>Mg(2+)</name>
        <dbReference type="ChEBI" id="CHEBI:18420"/>
    </ligand>
</feature>
<evidence type="ECO:0000256" key="5">
    <source>
        <dbReference type="ARBA" id="ARBA00022723"/>
    </source>
</evidence>
<evidence type="ECO:0000256" key="3">
    <source>
        <dbReference type="ARBA" id="ARBA00022630"/>
    </source>
</evidence>
<dbReference type="Gene3D" id="3.10.520.10">
    <property type="entry name" value="ApbE-like domains"/>
    <property type="match status" value="1"/>
</dbReference>
<dbReference type="EC" id="2.7.1.180" evidence="1 10"/>
<dbReference type="PANTHER" id="PTHR30040:SF2">
    <property type="entry name" value="FAD:PROTEIN FMN TRANSFERASE"/>
    <property type="match status" value="1"/>
</dbReference>
<dbReference type="RefSeq" id="WP_089838321.1">
    <property type="nucleotide sequence ID" value="NZ_FNBN01000013.1"/>
</dbReference>